<feature type="transmembrane region" description="Helical" evidence="7">
    <location>
        <begin position="408"/>
        <end position="428"/>
    </location>
</feature>
<feature type="region of interest" description="Disordered" evidence="6">
    <location>
        <begin position="1"/>
        <end position="119"/>
    </location>
</feature>
<dbReference type="Pfam" id="PF00482">
    <property type="entry name" value="T2SSF"/>
    <property type="match status" value="2"/>
</dbReference>
<gene>
    <name evidence="10" type="ORF">OB955_04225</name>
    <name evidence="9" type="ORF">OB960_12990</name>
</gene>
<evidence type="ECO:0000256" key="4">
    <source>
        <dbReference type="ARBA" id="ARBA00022989"/>
    </source>
</evidence>
<dbReference type="EMBL" id="JAOPKA010000007">
    <property type="protein sequence ID" value="MCU4742312.1"/>
    <property type="molecule type" value="Genomic_DNA"/>
</dbReference>
<feature type="domain" description="Type II secretion system protein GspF" evidence="8">
    <location>
        <begin position="266"/>
        <end position="394"/>
    </location>
</feature>
<evidence type="ECO:0000313" key="10">
    <source>
        <dbReference type="EMBL" id="MCU4971943.1"/>
    </source>
</evidence>
<evidence type="ECO:0000256" key="3">
    <source>
        <dbReference type="ARBA" id="ARBA00022692"/>
    </source>
</evidence>
<protein>
    <submittedName>
        <fullName evidence="9">Type II secretion system F family protein</fullName>
    </submittedName>
</protein>
<feature type="transmembrane region" description="Helical" evidence="7">
    <location>
        <begin position="165"/>
        <end position="194"/>
    </location>
</feature>
<evidence type="ECO:0000256" key="1">
    <source>
        <dbReference type="ARBA" id="ARBA00004651"/>
    </source>
</evidence>
<dbReference type="EMBL" id="JAOPKB010000002">
    <property type="protein sequence ID" value="MCU4971943.1"/>
    <property type="molecule type" value="Genomic_DNA"/>
</dbReference>
<dbReference type="GO" id="GO:0005886">
    <property type="term" value="C:plasma membrane"/>
    <property type="evidence" value="ECO:0007669"/>
    <property type="project" value="UniProtKB-SubCell"/>
</dbReference>
<feature type="compositionally biased region" description="Acidic residues" evidence="6">
    <location>
        <begin position="76"/>
        <end position="108"/>
    </location>
</feature>
<keyword evidence="5 7" id="KW-0472">Membrane</keyword>
<evidence type="ECO:0000313" key="11">
    <source>
        <dbReference type="Proteomes" id="UP001320972"/>
    </source>
</evidence>
<reference evidence="9 11" key="1">
    <citation type="submission" date="2022-09" db="EMBL/GenBank/DDBJ databases">
        <title>Enrichment on poylsaccharides allowed isolation of novel metabolic and taxonomic groups of Haloarchaea.</title>
        <authorList>
            <person name="Sorokin D.Y."/>
            <person name="Elcheninov A.G."/>
            <person name="Khizhniak T.V."/>
            <person name="Kolganova T.V."/>
            <person name="Kublanov I.V."/>
        </authorList>
    </citation>
    <scope>NUCLEOTIDE SEQUENCE</scope>
    <source>
        <strain evidence="10 11">AArc-m2/3/4</strain>
        <strain evidence="9">AArc-xg1-1</strain>
    </source>
</reference>
<feature type="transmembrane region" description="Helical" evidence="7">
    <location>
        <begin position="524"/>
        <end position="545"/>
    </location>
</feature>
<dbReference type="AlphaFoldDB" id="A0AAP3E2S4"/>
<proteinExistence type="predicted"/>
<dbReference type="RefSeq" id="WP_338004136.1">
    <property type="nucleotide sequence ID" value="NZ_JAOPKA010000007.1"/>
</dbReference>
<feature type="domain" description="Type II secretion system protein GspF" evidence="8">
    <location>
        <begin position="564"/>
        <end position="688"/>
    </location>
</feature>
<name>A0AAP3E2S4_9EURY</name>
<evidence type="ECO:0000313" key="9">
    <source>
        <dbReference type="EMBL" id="MCU4742312.1"/>
    </source>
</evidence>
<dbReference type="InterPro" id="IPR056569">
    <property type="entry name" value="ArlJ-like"/>
</dbReference>
<dbReference type="Proteomes" id="UP001321018">
    <property type="component" value="Unassembled WGS sequence"/>
</dbReference>
<accession>A0AAP3E2S4</accession>
<comment type="subcellular location">
    <subcellularLocation>
        <location evidence="1">Cell membrane</location>
        <topology evidence="1">Multi-pass membrane protein</topology>
    </subcellularLocation>
</comment>
<evidence type="ECO:0000256" key="5">
    <source>
        <dbReference type="ARBA" id="ARBA00023136"/>
    </source>
</evidence>
<dbReference type="Proteomes" id="UP001320972">
    <property type="component" value="Unassembled WGS sequence"/>
</dbReference>
<dbReference type="PANTHER" id="PTHR35402">
    <property type="entry name" value="INTEGRAL MEMBRANE PROTEIN-RELATED"/>
    <property type="match status" value="1"/>
</dbReference>
<evidence type="ECO:0000256" key="2">
    <source>
        <dbReference type="ARBA" id="ARBA00022475"/>
    </source>
</evidence>
<feature type="transmembrane region" description="Helical" evidence="7">
    <location>
        <begin position="753"/>
        <end position="770"/>
    </location>
</feature>
<evidence type="ECO:0000313" key="12">
    <source>
        <dbReference type="Proteomes" id="UP001321018"/>
    </source>
</evidence>
<dbReference type="Gene3D" id="1.20.81.30">
    <property type="entry name" value="Type II secretion system (T2SS), domain F"/>
    <property type="match status" value="1"/>
</dbReference>
<dbReference type="InterPro" id="IPR042094">
    <property type="entry name" value="T2SS_GspF_sf"/>
</dbReference>
<evidence type="ECO:0000259" key="8">
    <source>
        <dbReference type="Pfam" id="PF00482"/>
    </source>
</evidence>
<evidence type="ECO:0000256" key="7">
    <source>
        <dbReference type="SAM" id="Phobius"/>
    </source>
</evidence>
<comment type="caution">
    <text evidence="9">The sequence shown here is derived from an EMBL/GenBank/DDBJ whole genome shotgun (WGS) entry which is preliminary data.</text>
</comment>
<dbReference type="PANTHER" id="PTHR35402:SF1">
    <property type="entry name" value="TYPE II SECRETION SYSTEM PROTEIN GSPF DOMAIN-CONTAINING PROTEIN"/>
    <property type="match status" value="1"/>
</dbReference>
<feature type="transmembrane region" description="Helical" evidence="7">
    <location>
        <begin position="667"/>
        <end position="693"/>
    </location>
</feature>
<feature type="transmembrane region" description="Helical" evidence="7">
    <location>
        <begin position="379"/>
        <end position="402"/>
    </location>
</feature>
<keyword evidence="2" id="KW-1003">Cell membrane</keyword>
<keyword evidence="11" id="KW-1185">Reference proteome</keyword>
<dbReference type="InterPro" id="IPR018076">
    <property type="entry name" value="T2SS_GspF_dom"/>
</dbReference>
<keyword evidence="4 7" id="KW-1133">Transmembrane helix</keyword>
<feature type="transmembrane region" description="Helical" evidence="7">
    <location>
        <begin position="214"/>
        <end position="241"/>
    </location>
</feature>
<feature type="transmembrane region" description="Helical" evidence="7">
    <location>
        <begin position="492"/>
        <end position="512"/>
    </location>
</feature>
<feature type="compositionally biased region" description="Basic and acidic residues" evidence="6">
    <location>
        <begin position="18"/>
        <end position="34"/>
    </location>
</feature>
<organism evidence="9 12">
    <name type="scientific">Natronoglomus mannanivorans</name>
    <dbReference type="NCBI Taxonomy" id="2979990"/>
    <lineage>
        <taxon>Archaea</taxon>
        <taxon>Methanobacteriati</taxon>
        <taxon>Methanobacteriota</taxon>
        <taxon>Stenosarchaea group</taxon>
        <taxon>Halobacteria</taxon>
        <taxon>Halobacteriales</taxon>
        <taxon>Natrialbaceae</taxon>
        <taxon>Natronoglomus</taxon>
    </lineage>
</organism>
<evidence type="ECO:0000256" key="6">
    <source>
        <dbReference type="SAM" id="MobiDB-lite"/>
    </source>
</evidence>
<sequence length="771" mass="83541">MTDRDRFPGDDSEDDDSDGSKDDDSIGPEVHEPPFRGPTLDETTAEAVLEDAVYGTGVSRDGVLREGVVDASDSGVELESESDPEPESEPEPGVEPESESDPEPEPEEALSQPLVDERDLSATERAELREAYGRVRAFFKSRSVRYRGLQRRLQQARVRDTYDEYLTTSVTVAVVAALLAGVVTSVVLVAVTVIAEPAVLEAPVGDGDWGRDVFLTNSLVIAALTVPLVVSLVTGATAWIVRNYYYPRSVVAARRRSIALNMPYAITFMYALTSGGMNFIEVCRRLGNSEEVYGEVANEFDLVVREIDLFGNDLLQALDNVQTLTPSESLQQFLDDLLGVLESGGDLETFLEAESEEALDDALDEQESFIETLGALSEVFVVAFIAAPLFLIVVLMVVSFLGANTVGVIAALVYVVFPLAMVGFLLVVDLLSRPYEVPTTSLTVEQRRTIETADVADDPRFAAYWRSKQETGLRAFLSDPFRAIRRRPVRSLWLTVPAGVGVAGLAVWAGFVEASVTGLFATPLRTTVGLAVVPLVTATGPLMVLHERERRRTQIITERFPDVLNILASANRMGVDLVDAFELVTRWASGTLAEELEKVRNDVAWNHDVTGALLAFADRLNVPQLTRTMTLVAEGTRSSGDLHGLLAIAATNTKAHAKLTRARRREVGSYVAIVVVGFLVYLLVIIMVSASYLGPIGELTVDSGPTAVESPVTLGSIPVETYQLLFLHSALVQGFGSGLIAGKLAENDILSGLKYGLGLVVLTVLAFFLLV</sequence>
<keyword evidence="3 7" id="KW-0812">Transmembrane</keyword>